<feature type="transmembrane region" description="Helical" evidence="5">
    <location>
        <begin position="73"/>
        <end position="92"/>
    </location>
</feature>
<dbReference type="InterPro" id="IPR001129">
    <property type="entry name" value="Membr-assoc_MAPEG"/>
</dbReference>
<feature type="transmembrane region" description="Helical" evidence="5">
    <location>
        <begin position="6"/>
        <end position="23"/>
    </location>
</feature>
<feature type="transmembrane region" description="Helical" evidence="5">
    <location>
        <begin position="104"/>
        <end position="126"/>
    </location>
</feature>
<evidence type="ECO:0000256" key="1">
    <source>
        <dbReference type="ARBA" id="ARBA00004370"/>
    </source>
</evidence>
<dbReference type="Gene3D" id="1.20.120.550">
    <property type="entry name" value="Membrane associated eicosanoid/glutathione metabolism-like domain"/>
    <property type="match status" value="1"/>
</dbReference>
<keyword evidence="7" id="KW-1185">Reference proteome</keyword>
<dbReference type="RefSeq" id="WP_152021850.1">
    <property type="nucleotide sequence ID" value="NZ_AP019860.1"/>
</dbReference>
<name>A0A5S9IU80_UABAM</name>
<evidence type="ECO:0000256" key="3">
    <source>
        <dbReference type="ARBA" id="ARBA00022989"/>
    </source>
</evidence>
<gene>
    <name evidence="6" type="ORF">UABAM_06649</name>
</gene>
<dbReference type="AlphaFoldDB" id="A0A5S9IU80"/>
<keyword evidence="3 5" id="KW-1133">Transmembrane helix</keyword>
<evidence type="ECO:0000256" key="5">
    <source>
        <dbReference type="SAM" id="Phobius"/>
    </source>
</evidence>
<evidence type="ECO:0000313" key="6">
    <source>
        <dbReference type="EMBL" id="BBM88228.1"/>
    </source>
</evidence>
<dbReference type="GO" id="GO:0016020">
    <property type="term" value="C:membrane"/>
    <property type="evidence" value="ECO:0007669"/>
    <property type="project" value="UniProtKB-SubCell"/>
</dbReference>
<keyword evidence="2 5" id="KW-0812">Transmembrane</keyword>
<dbReference type="EMBL" id="AP019860">
    <property type="protein sequence ID" value="BBM88228.1"/>
    <property type="molecule type" value="Genomic_DNA"/>
</dbReference>
<evidence type="ECO:0000313" key="7">
    <source>
        <dbReference type="Proteomes" id="UP000326354"/>
    </source>
</evidence>
<organism evidence="6 7">
    <name type="scientific">Uabimicrobium amorphum</name>
    <dbReference type="NCBI Taxonomy" id="2596890"/>
    <lineage>
        <taxon>Bacteria</taxon>
        <taxon>Pseudomonadati</taxon>
        <taxon>Planctomycetota</taxon>
        <taxon>Candidatus Uabimicrobiia</taxon>
        <taxon>Candidatus Uabimicrobiales</taxon>
        <taxon>Candidatus Uabimicrobiaceae</taxon>
        <taxon>Candidatus Uabimicrobium</taxon>
    </lineage>
</organism>
<dbReference type="KEGG" id="uam:UABAM_06649"/>
<dbReference type="InterPro" id="IPR023352">
    <property type="entry name" value="MAPEG-like_dom_sf"/>
</dbReference>
<protein>
    <submittedName>
        <fullName evidence="6">Glutathione S-transferase</fullName>
    </submittedName>
</protein>
<dbReference type="SUPFAM" id="SSF161084">
    <property type="entry name" value="MAPEG domain-like"/>
    <property type="match status" value="1"/>
</dbReference>
<proteinExistence type="predicted"/>
<accession>A0A5S9IU80</accession>
<keyword evidence="6" id="KW-0808">Transferase</keyword>
<dbReference type="PANTHER" id="PTHR35814:SF1">
    <property type="entry name" value="GLUTATHIONE S-TRANSFERASE-RELATED"/>
    <property type="match status" value="1"/>
</dbReference>
<evidence type="ECO:0000256" key="2">
    <source>
        <dbReference type="ARBA" id="ARBA00022692"/>
    </source>
</evidence>
<dbReference type="OrthoDB" id="8537976at2"/>
<evidence type="ECO:0000256" key="4">
    <source>
        <dbReference type="ARBA" id="ARBA00023136"/>
    </source>
</evidence>
<dbReference type="PANTHER" id="PTHR35814">
    <property type="match status" value="1"/>
</dbReference>
<keyword evidence="4 5" id="KW-0472">Membrane</keyword>
<sequence>MPITGLYTAILATIIFMLMANVIRYRRSEKIGLGDGGNESLRCAMRSHGNAIETIPICILLFAVAEGNGVSHMVLHGFGITLVIARILHPWGLLSSANVTFGRFFGTVLTFVTMIGLIGVILVNVVPKVF</sequence>
<dbReference type="Pfam" id="PF01124">
    <property type="entry name" value="MAPEG"/>
    <property type="match status" value="1"/>
</dbReference>
<comment type="subcellular location">
    <subcellularLocation>
        <location evidence="1">Membrane</location>
    </subcellularLocation>
</comment>
<dbReference type="GO" id="GO:0016740">
    <property type="term" value="F:transferase activity"/>
    <property type="evidence" value="ECO:0007669"/>
    <property type="project" value="UniProtKB-KW"/>
</dbReference>
<reference evidence="6 7" key="1">
    <citation type="submission" date="2019-08" db="EMBL/GenBank/DDBJ databases">
        <title>Complete genome sequence of Candidatus Uab amorphum.</title>
        <authorList>
            <person name="Shiratori T."/>
            <person name="Suzuki S."/>
            <person name="Kakizawa Y."/>
            <person name="Ishida K."/>
        </authorList>
    </citation>
    <scope>NUCLEOTIDE SEQUENCE [LARGE SCALE GENOMIC DNA]</scope>
    <source>
        <strain evidence="6 7">SRT547</strain>
    </source>
</reference>
<dbReference type="Proteomes" id="UP000326354">
    <property type="component" value="Chromosome"/>
</dbReference>